<dbReference type="RefSeq" id="WP_203932855.1">
    <property type="nucleotide sequence ID" value="NZ_BOPH01000108.1"/>
</dbReference>
<keyword evidence="1" id="KW-1133">Transmembrane helix</keyword>
<protein>
    <submittedName>
        <fullName evidence="2">Uncharacterized protein</fullName>
    </submittedName>
</protein>
<accession>A0A8J4A5A2</accession>
<evidence type="ECO:0000313" key="2">
    <source>
        <dbReference type="EMBL" id="GIJ73026.1"/>
    </source>
</evidence>
<evidence type="ECO:0000256" key="1">
    <source>
        <dbReference type="SAM" id="Phobius"/>
    </source>
</evidence>
<proteinExistence type="predicted"/>
<dbReference type="AlphaFoldDB" id="A0A8J4A5A2"/>
<keyword evidence="1" id="KW-0472">Membrane</keyword>
<gene>
    <name evidence="2" type="ORF">Voc01_079430</name>
</gene>
<keyword evidence="3" id="KW-1185">Reference proteome</keyword>
<sequence length="59" mass="6512">MLRRILVILAAAVVSLALCLFLEIVLEWPKVVVYVIGLAPLFLAAAAVGPANRNRDRRR</sequence>
<organism evidence="2 3">
    <name type="scientific">Virgisporangium ochraceum</name>
    <dbReference type="NCBI Taxonomy" id="65505"/>
    <lineage>
        <taxon>Bacteria</taxon>
        <taxon>Bacillati</taxon>
        <taxon>Actinomycetota</taxon>
        <taxon>Actinomycetes</taxon>
        <taxon>Micromonosporales</taxon>
        <taxon>Micromonosporaceae</taxon>
        <taxon>Virgisporangium</taxon>
    </lineage>
</organism>
<keyword evidence="1" id="KW-0812">Transmembrane</keyword>
<comment type="caution">
    <text evidence="2">The sequence shown here is derived from an EMBL/GenBank/DDBJ whole genome shotgun (WGS) entry which is preliminary data.</text>
</comment>
<name>A0A8J4A5A2_9ACTN</name>
<dbReference type="EMBL" id="BOPH01000108">
    <property type="protein sequence ID" value="GIJ73026.1"/>
    <property type="molecule type" value="Genomic_DNA"/>
</dbReference>
<reference evidence="2" key="1">
    <citation type="submission" date="2021-01" db="EMBL/GenBank/DDBJ databases">
        <title>Whole genome shotgun sequence of Virgisporangium ochraceum NBRC 16418.</title>
        <authorList>
            <person name="Komaki H."/>
            <person name="Tamura T."/>
        </authorList>
    </citation>
    <scope>NUCLEOTIDE SEQUENCE</scope>
    <source>
        <strain evidence="2">NBRC 16418</strain>
    </source>
</reference>
<feature type="transmembrane region" description="Helical" evidence="1">
    <location>
        <begin position="31"/>
        <end position="51"/>
    </location>
</feature>
<dbReference type="Proteomes" id="UP000635606">
    <property type="component" value="Unassembled WGS sequence"/>
</dbReference>
<evidence type="ECO:0000313" key="3">
    <source>
        <dbReference type="Proteomes" id="UP000635606"/>
    </source>
</evidence>